<accession>A0A9P5CP61</accession>
<feature type="compositionally biased region" description="Polar residues" evidence="2">
    <location>
        <begin position="177"/>
        <end position="197"/>
    </location>
</feature>
<protein>
    <recommendedName>
        <fullName evidence="3">Zn(2)-C6 fungal-type domain-containing protein</fullName>
    </recommendedName>
</protein>
<sequence length="465" mass="49903">MAPSAKPVWKDTEPGFGSGSAPAKHRACDECRARKLACTKEADGCARCKREGIICHYSAQKPMGRPRKRPTIQSVNEPPAIPVTTQGDDVMIPSCTAQSGPMEDAGPIIIDQNPMIDPLLDTDVTDLSLLDLLGPHFVSNEPLEESRPPPADLSAQRAMWDFDISFDPHYPPPPSAGGNSTSVPSSIDTPSLSSQGATPPEPHPIDPALSSTYASTAATLPPSSDHSLQPPTCSCLANLYLALDSVSRLPTEIMPALRVARSAARAAHDTIQCQVCSPPLEKAMVAPLSTFQNMMIVGALIPSIADAYHRILTMVDAETTRAIATHTDLRFSLAEHGGMWAAFHETGCATADLYENQVMSPATWRLTVRALLKIDVYGVECKNTKPGGFEYRQMGLRDLVSQMDEKSIRRHADIDAMVEAGLAPPTGLCGRPAHYSVPRDGGGQEPQCRKIIAIARHAVEGLVIP</sequence>
<name>A0A9P5CP61_CRYP1</name>
<evidence type="ECO:0000313" key="4">
    <source>
        <dbReference type="EMBL" id="KAF3764841.1"/>
    </source>
</evidence>
<dbReference type="GO" id="GO:0000981">
    <property type="term" value="F:DNA-binding transcription factor activity, RNA polymerase II-specific"/>
    <property type="evidence" value="ECO:0007669"/>
    <property type="project" value="InterPro"/>
</dbReference>
<comment type="caution">
    <text evidence="4">The sequence shown here is derived from an EMBL/GenBank/DDBJ whole genome shotgun (WGS) entry which is preliminary data.</text>
</comment>
<dbReference type="PROSITE" id="PS00463">
    <property type="entry name" value="ZN2_CY6_FUNGAL_1"/>
    <property type="match status" value="1"/>
</dbReference>
<feature type="region of interest" description="Disordered" evidence="2">
    <location>
        <begin position="164"/>
        <end position="209"/>
    </location>
</feature>
<reference evidence="4" key="1">
    <citation type="journal article" date="2020" name="Phytopathology">
        <title>Genome sequence of the chestnut blight fungus Cryphonectria parasitica EP155: A fundamental resource for an archetypical invasive plant pathogen.</title>
        <authorList>
            <person name="Crouch J.A."/>
            <person name="Dawe A."/>
            <person name="Aerts A."/>
            <person name="Barry K."/>
            <person name="Churchill A.C.L."/>
            <person name="Grimwood J."/>
            <person name="Hillman B."/>
            <person name="Milgroom M.G."/>
            <person name="Pangilinan J."/>
            <person name="Smith M."/>
            <person name="Salamov A."/>
            <person name="Schmutz J."/>
            <person name="Yadav J."/>
            <person name="Grigoriev I.V."/>
            <person name="Nuss D."/>
        </authorList>
    </citation>
    <scope>NUCLEOTIDE SEQUENCE</scope>
    <source>
        <strain evidence="4">EP155</strain>
    </source>
</reference>
<dbReference type="GO" id="GO:0008270">
    <property type="term" value="F:zinc ion binding"/>
    <property type="evidence" value="ECO:0007669"/>
    <property type="project" value="InterPro"/>
</dbReference>
<dbReference type="AlphaFoldDB" id="A0A9P5CP61"/>
<feature type="domain" description="Zn(2)-C6 fungal-type" evidence="3">
    <location>
        <begin position="27"/>
        <end position="57"/>
    </location>
</feature>
<dbReference type="OrthoDB" id="3498215at2759"/>
<evidence type="ECO:0000256" key="1">
    <source>
        <dbReference type="ARBA" id="ARBA00023242"/>
    </source>
</evidence>
<dbReference type="PROSITE" id="PS50048">
    <property type="entry name" value="ZN2_CY6_FUNGAL_2"/>
    <property type="match status" value="1"/>
</dbReference>
<dbReference type="InterPro" id="IPR001138">
    <property type="entry name" value="Zn2Cys6_DnaBD"/>
</dbReference>
<dbReference type="SUPFAM" id="SSF57701">
    <property type="entry name" value="Zn2/Cys6 DNA-binding domain"/>
    <property type="match status" value="1"/>
</dbReference>
<evidence type="ECO:0000256" key="2">
    <source>
        <dbReference type="SAM" id="MobiDB-lite"/>
    </source>
</evidence>
<evidence type="ECO:0000259" key="3">
    <source>
        <dbReference type="PROSITE" id="PS50048"/>
    </source>
</evidence>
<feature type="region of interest" description="Disordered" evidence="2">
    <location>
        <begin position="1"/>
        <end position="23"/>
    </location>
</feature>
<dbReference type="SMART" id="SM00066">
    <property type="entry name" value="GAL4"/>
    <property type="match status" value="1"/>
</dbReference>
<gene>
    <name evidence="4" type="ORF">M406DRAFT_258882</name>
</gene>
<keyword evidence="1" id="KW-0539">Nucleus</keyword>
<evidence type="ECO:0000313" key="5">
    <source>
        <dbReference type="Proteomes" id="UP000803844"/>
    </source>
</evidence>
<dbReference type="InterPro" id="IPR036864">
    <property type="entry name" value="Zn2-C6_fun-type_DNA-bd_sf"/>
</dbReference>
<dbReference type="CDD" id="cd00067">
    <property type="entry name" value="GAL4"/>
    <property type="match status" value="1"/>
</dbReference>
<organism evidence="4 5">
    <name type="scientific">Cryphonectria parasitica (strain ATCC 38755 / EP155)</name>
    <dbReference type="NCBI Taxonomy" id="660469"/>
    <lineage>
        <taxon>Eukaryota</taxon>
        <taxon>Fungi</taxon>
        <taxon>Dikarya</taxon>
        <taxon>Ascomycota</taxon>
        <taxon>Pezizomycotina</taxon>
        <taxon>Sordariomycetes</taxon>
        <taxon>Sordariomycetidae</taxon>
        <taxon>Diaporthales</taxon>
        <taxon>Cryphonectriaceae</taxon>
        <taxon>Cryphonectria-Endothia species complex</taxon>
        <taxon>Cryphonectria</taxon>
    </lineage>
</organism>
<dbReference type="GeneID" id="63834389"/>
<feature type="region of interest" description="Disordered" evidence="2">
    <location>
        <begin position="61"/>
        <end position="91"/>
    </location>
</feature>
<dbReference type="PANTHER" id="PTHR31668">
    <property type="entry name" value="GLUCOSE TRANSPORT TRANSCRIPTION REGULATOR RGT1-RELATED-RELATED"/>
    <property type="match status" value="1"/>
</dbReference>
<dbReference type="Gene3D" id="4.10.240.10">
    <property type="entry name" value="Zn(2)-C6 fungal-type DNA-binding domain"/>
    <property type="match status" value="1"/>
</dbReference>
<proteinExistence type="predicted"/>
<dbReference type="RefSeq" id="XP_040775802.1">
    <property type="nucleotide sequence ID" value="XM_040917260.1"/>
</dbReference>
<dbReference type="Pfam" id="PF00172">
    <property type="entry name" value="Zn_clus"/>
    <property type="match status" value="1"/>
</dbReference>
<dbReference type="EMBL" id="MU032348">
    <property type="protein sequence ID" value="KAF3764841.1"/>
    <property type="molecule type" value="Genomic_DNA"/>
</dbReference>
<dbReference type="InterPro" id="IPR050797">
    <property type="entry name" value="Carb_Metab_Trans_Reg"/>
</dbReference>
<dbReference type="Proteomes" id="UP000803844">
    <property type="component" value="Unassembled WGS sequence"/>
</dbReference>
<keyword evidence="5" id="KW-1185">Reference proteome</keyword>